<evidence type="ECO:0000313" key="1">
    <source>
        <dbReference type="EMBL" id="KAJ6392528.1"/>
    </source>
</evidence>
<proteinExistence type="predicted"/>
<name>A0AAD6NMV5_9ROSI</name>
<dbReference type="Gene3D" id="3.60.10.10">
    <property type="entry name" value="Endonuclease/exonuclease/phosphatase"/>
    <property type="match status" value="1"/>
</dbReference>
<dbReference type="InterPro" id="IPR036691">
    <property type="entry name" value="Endo/exonu/phosph_ase_sf"/>
</dbReference>
<dbReference type="SUPFAM" id="SSF56219">
    <property type="entry name" value="DNase I-like"/>
    <property type="match status" value="1"/>
</dbReference>
<evidence type="ECO:0000313" key="2">
    <source>
        <dbReference type="Proteomes" id="UP001162972"/>
    </source>
</evidence>
<dbReference type="Proteomes" id="UP001162972">
    <property type="component" value="Unassembled WGS sequence"/>
</dbReference>
<dbReference type="EMBL" id="JAPFFJ010000788">
    <property type="protein sequence ID" value="KAJ6392528.1"/>
    <property type="molecule type" value="Genomic_DNA"/>
</dbReference>
<gene>
    <name evidence="1" type="ORF">OIU84_027830</name>
</gene>
<organism evidence="1 2">
    <name type="scientific">Salix udensis</name>
    <dbReference type="NCBI Taxonomy" id="889485"/>
    <lineage>
        <taxon>Eukaryota</taxon>
        <taxon>Viridiplantae</taxon>
        <taxon>Streptophyta</taxon>
        <taxon>Embryophyta</taxon>
        <taxon>Tracheophyta</taxon>
        <taxon>Spermatophyta</taxon>
        <taxon>Magnoliopsida</taxon>
        <taxon>eudicotyledons</taxon>
        <taxon>Gunneridae</taxon>
        <taxon>Pentapetalae</taxon>
        <taxon>rosids</taxon>
        <taxon>fabids</taxon>
        <taxon>Malpighiales</taxon>
        <taxon>Salicaceae</taxon>
        <taxon>Saliceae</taxon>
        <taxon>Salix</taxon>
    </lineage>
</organism>
<reference evidence="1" key="2">
    <citation type="journal article" date="2023" name="Int. J. Mol. Sci.">
        <title>De Novo Assembly and Annotation of 11 Diverse Shrub Willow (Salix) Genomes Reveals Novel Gene Organization in Sex-Linked Regions.</title>
        <authorList>
            <person name="Hyden B."/>
            <person name="Feng K."/>
            <person name="Yates T.B."/>
            <person name="Jawdy S."/>
            <person name="Cereghino C."/>
            <person name="Smart L.B."/>
            <person name="Muchero W."/>
        </authorList>
    </citation>
    <scope>NUCLEOTIDE SEQUENCE</scope>
    <source>
        <tissue evidence="1">Shoot tip</tissue>
    </source>
</reference>
<dbReference type="AlphaFoldDB" id="A0AAD6NMV5"/>
<keyword evidence="2" id="KW-1185">Reference proteome</keyword>
<evidence type="ECO:0008006" key="3">
    <source>
        <dbReference type="Google" id="ProtNLM"/>
    </source>
</evidence>
<dbReference type="PANTHER" id="PTHR33710:SF71">
    <property type="entry name" value="ENDONUCLEASE_EXONUCLEASE_PHOSPHATASE DOMAIN-CONTAINING PROTEIN"/>
    <property type="match status" value="1"/>
</dbReference>
<comment type="caution">
    <text evidence="1">The sequence shown here is derived from an EMBL/GenBank/DDBJ whole genome shotgun (WGS) entry which is preliminary data.</text>
</comment>
<dbReference type="PANTHER" id="PTHR33710">
    <property type="entry name" value="BNAC02G09200D PROTEIN"/>
    <property type="match status" value="1"/>
</dbReference>
<reference evidence="1" key="1">
    <citation type="submission" date="2022-10" db="EMBL/GenBank/DDBJ databases">
        <authorList>
            <person name="Hyden B.L."/>
            <person name="Feng K."/>
            <person name="Yates T."/>
            <person name="Jawdy S."/>
            <person name="Smart L.B."/>
            <person name="Muchero W."/>
        </authorList>
    </citation>
    <scope>NUCLEOTIDE SEQUENCE</scope>
    <source>
        <tissue evidence="1">Shoot tip</tissue>
    </source>
</reference>
<sequence>MVLILPAERQDVWNYLQVQYRGFQRHPWVLMGDFNATLRASDSEGGGQILNGHKLSFGECLQQTELIPVPYRGLKYSWHNGQGEDRMIMKKLDWVIGNTTLLKIWPDAITHFLTRSASDHSSMVLQLSRDHCKPQPRFLFLNFWTEREDFVPHIAQIWQKHAHGSPIFKLSTKLQWVKSSLMNWHSTIEATYPPELTKRDSTGEKLRKDWTPTLALRWPEPMKGTQQKLIRSFAKMKNPSIDKSPESNG</sequence>
<protein>
    <recommendedName>
        <fullName evidence="3">Endonuclease/exonuclease/phosphatase domain-containing protein</fullName>
    </recommendedName>
</protein>
<accession>A0AAD6NMV5</accession>